<proteinExistence type="predicted"/>
<protein>
    <submittedName>
        <fullName evidence="1">Uncharacterized protein</fullName>
    </submittedName>
</protein>
<accession>A0AAN7UTK8</accession>
<sequence length="109" mass="11802">MVTTAEGYPSLFSYDALASLDPQFNAIICTLVNDGTKLCLDLKLGATCTQLSRVGALQDIEDKKVGNGAGYEINRLRAFNTRLPWERLPSKCQGAFSCDLIGLLPGQCD</sequence>
<evidence type="ECO:0000313" key="2">
    <source>
        <dbReference type="Proteomes" id="UP001305414"/>
    </source>
</evidence>
<gene>
    <name evidence="1" type="ORF">RRF57_011304</name>
</gene>
<organism evidence="1 2">
    <name type="scientific">Xylaria bambusicola</name>
    <dbReference type="NCBI Taxonomy" id="326684"/>
    <lineage>
        <taxon>Eukaryota</taxon>
        <taxon>Fungi</taxon>
        <taxon>Dikarya</taxon>
        <taxon>Ascomycota</taxon>
        <taxon>Pezizomycotina</taxon>
        <taxon>Sordariomycetes</taxon>
        <taxon>Xylariomycetidae</taxon>
        <taxon>Xylariales</taxon>
        <taxon>Xylariaceae</taxon>
        <taxon>Xylaria</taxon>
    </lineage>
</organism>
<evidence type="ECO:0000313" key="1">
    <source>
        <dbReference type="EMBL" id="KAK5635592.1"/>
    </source>
</evidence>
<name>A0AAN7UTK8_9PEZI</name>
<dbReference type="AlphaFoldDB" id="A0AAN7UTK8"/>
<reference evidence="1 2" key="1">
    <citation type="submission" date="2023-10" db="EMBL/GenBank/DDBJ databases">
        <title>Draft genome sequence of Xylaria bambusicola isolate GMP-LS, the root and basal stem rot pathogen of sugarcane in Indonesia.</title>
        <authorList>
            <person name="Selvaraj P."/>
            <person name="Muralishankar V."/>
            <person name="Muruganantham S."/>
            <person name="Sp S."/>
            <person name="Haryani S."/>
            <person name="Lau K.J.X."/>
            <person name="Naqvi N.I."/>
        </authorList>
    </citation>
    <scope>NUCLEOTIDE SEQUENCE [LARGE SCALE GENOMIC DNA]</scope>
    <source>
        <strain evidence="1">GMP-LS</strain>
    </source>
</reference>
<dbReference type="Proteomes" id="UP001305414">
    <property type="component" value="Unassembled WGS sequence"/>
</dbReference>
<dbReference type="EMBL" id="JAWHQM010000055">
    <property type="protein sequence ID" value="KAK5635592.1"/>
    <property type="molecule type" value="Genomic_DNA"/>
</dbReference>
<keyword evidence="2" id="KW-1185">Reference proteome</keyword>
<comment type="caution">
    <text evidence="1">The sequence shown here is derived from an EMBL/GenBank/DDBJ whole genome shotgun (WGS) entry which is preliminary data.</text>
</comment>